<reference evidence="2" key="1">
    <citation type="submission" date="2018-02" db="EMBL/GenBank/DDBJ databases">
        <title>Rhizophora mucronata_Transcriptome.</title>
        <authorList>
            <person name="Meera S.P."/>
            <person name="Sreeshan A."/>
            <person name="Augustine A."/>
        </authorList>
    </citation>
    <scope>NUCLEOTIDE SEQUENCE</scope>
    <source>
        <tissue evidence="2">Leaf</tissue>
    </source>
</reference>
<name>A0A2P2IQA4_RHIMU</name>
<dbReference type="AlphaFoldDB" id="A0A2P2IQA4"/>
<sequence length="43" mass="4966">MHPITIQKRGKSIKGNRSTSEEIKISSNNNTRDITKKRKERPS</sequence>
<organism evidence="2">
    <name type="scientific">Rhizophora mucronata</name>
    <name type="common">Asiatic mangrove</name>
    <dbReference type="NCBI Taxonomy" id="61149"/>
    <lineage>
        <taxon>Eukaryota</taxon>
        <taxon>Viridiplantae</taxon>
        <taxon>Streptophyta</taxon>
        <taxon>Embryophyta</taxon>
        <taxon>Tracheophyta</taxon>
        <taxon>Spermatophyta</taxon>
        <taxon>Magnoliopsida</taxon>
        <taxon>eudicotyledons</taxon>
        <taxon>Gunneridae</taxon>
        <taxon>Pentapetalae</taxon>
        <taxon>rosids</taxon>
        <taxon>fabids</taxon>
        <taxon>Malpighiales</taxon>
        <taxon>Rhizophoraceae</taxon>
        <taxon>Rhizophora</taxon>
    </lineage>
</organism>
<evidence type="ECO:0000313" key="2">
    <source>
        <dbReference type="EMBL" id="MBW83402.1"/>
    </source>
</evidence>
<dbReference type="EMBL" id="GGEC01002919">
    <property type="protein sequence ID" value="MBW83402.1"/>
    <property type="molecule type" value="Transcribed_RNA"/>
</dbReference>
<evidence type="ECO:0000256" key="1">
    <source>
        <dbReference type="SAM" id="MobiDB-lite"/>
    </source>
</evidence>
<accession>A0A2P2IQA4</accession>
<proteinExistence type="predicted"/>
<feature type="region of interest" description="Disordered" evidence="1">
    <location>
        <begin position="1"/>
        <end position="43"/>
    </location>
</feature>
<protein>
    <submittedName>
        <fullName evidence="2">Uncharacterized protein</fullName>
    </submittedName>
</protein>